<dbReference type="EMBL" id="DQ993255">
    <property type="protein sequence ID" value="ACA64763.1"/>
    <property type="molecule type" value="Genomic_DNA"/>
</dbReference>
<dbReference type="Pfam" id="PF13765">
    <property type="entry name" value="PRY"/>
    <property type="match status" value="1"/>
</dbReference>
<dbReference type="InterPro" id="IPR003879">
    <property type="entry name" value="Butyrophylin_SPRY"/>
</dbReference>
<dbReference type="FunFam" id="2.60.120.920:FF:000004">
    <property type="entry name" value="Butyrophilin subfamily 1 member A1"/>
    <property type="match status" value="1"/>
</dbReference>
<dbReference type="SUPFAM" id="SSF49899">
    <property type="entry name" value="Concanavalin A-like lectins/glucanases"/>
    <property type="match status" value="1"/>
</dbReference>
<organism evidence="3">
    <name type="scientific">Meleagris gallopavo</name>
    <name type="common">Wild turkey</name>
    <dbReference type="NCBI Taxonomy" id="9103"/>
    <lineage>
        <taxon>Eukaryota</taxon>
        <taxon>Metazoa</taxon>
        <taxon>Chordata</taxon>
        <taxon>Craniata</taxon>
        <taxon>Vertebrata</taxon>
        <taxon>Euteleostomi</taxon>
        <taxon>Archelosauria</taxon>
        <taxon>Archosauria</taxon>
        <taxon>Dinosauria</taxon>
        <taxon>Saurischia</taxon>
        <taxon>Theropoda</taxon>
        <taxon>Coelurosauria</taxon>
        <taxon>Aves</taxon>
        <taxon>Neognathae</taxon>
        <taxon>Galloanserae</taxon>
        <taxon>Galliformes</taxon>
        <taxon>Phasianidae</taxon>
        <taxon>Meleagridinae</taxon>
        <taxon>Meleagris</taxon>
    </lineage>
</organism>
<dbReference type="PROSITE" id="PS50188">
    <property type="entry name" value="B302_SPRY"/>
    <property type="match status" value="1"/>
</dbReference>
<dbReference type="InterPro" id="IPR050143">
    <property type="entry name" value="TRIM/RBCC"/>
</dbReference>
<dbReference type="InterPro" id="IPR003877">
    <property type="entry name" value="SPRY_dom"/>
</dbReference>
<dbReference type="InterPro" id="IPR006574">
    <property type="entry name" value="PRY"/>
</dbReference>
<dbReference type="CDD" id="cd12888">
    <property type="entry name" value="SPRY_PRY_TRIM7_like"/>
    <property type="match status" value="1"/>
</dbReference>
<dbReference type="Pfam" id="PF00622">
    <property type="entry name" value="SPRY"/>
    <property type="match status" value="1"/>
</dbReference>
<accession>B1N1C3</accession>
<dbReference type="SMART" id="SM00589">
    <property type="entry name" value="PRY"/>
    <property type="match status" value="1"/>
</dbReference>
<protein>
    <submittedName>
        <fullName evidence="3">B-butyrophilin 1</fullName>
    </submittedName>
</protein>
<sequence length="427" mass="49412">MMASGKRNADLEEWDAKIRKLTEDFEESDTELEECDTEDGELMAEIDNLTAELEERDRKIRKLTSDLGDVDSKLKERDRKITKLSAEIRRLTAVLGDRDSKLRKLTAELAKCDATIRLFTVELGERHTKIGELTAEVGDYSRKLRKHAAELEERDLKIREQEAEIRRLTELLEDRDSDAREQDVLIRKLSEELEELRGQEVEESEPEREEHDAKIVELSAEVEKQERRIDELTAELEHYKAKARKCFEEHRRSEEKLVNVTLDPETAHPRLILSEDQKSVRWEYSLQESPDGPERFDADPCVLGCETFTSGRHCWVVDLTEGQYCAVGVSRESVPRKGATSFNPDEGIWAVQQWGFKNRALTSPPTPLNLPRVPKKIRISLDYEWGEVAFFDAENQIPIFTFPLTSFGGERLRPWFWVELGSLSLPR</sequence>
<dbReference type="Gene3D" id="2.60.120.920">
    <property type="match status" value="1"/>
</dbReference>
<dbReference type="PANTHER" id="PTHR24103">
    <property type="entry name" value="E3 UBIQUITIN-PROTEIN LIGASE TRIM"/>
    <property type="match status" value="1"/>
</dbReference>
<feature type="coiled-coil region" evidence="1">
    <location>
        <begin position="144"/>
        <end position="249"/>
    </location>
</feature>
<evidence type="ECO:0000313" key="3">
    <source>
        <dbReference type="EMBL" id="ACA64763.1"/>
    </source>
</evidence>
<feature type="domain" description="B30.2/SPRY" evidence="2">
    <location>
        <begin position="240"/>
        <end position="427"/>
    </location>
</feature>
<dbReference type="InterPro" id="IPR001870">
    <property type="entry name" value="B30.2/SPRY"/>
</dbReference>
<dbReference type="InterPro" id="IPR013320">
    <property type="entry name" value="ConA-like_dom_sf"/>
</dbReference>
<gene>
    <name evidence="3" type="primary">BTN1</name>
</gene>
<name>B1N1C3_MELGA</name>
<dbReference type="HOGENOM" id="CLU_013137_7_4_1"/>
<dbReference type="InterPro" id="IPR043136">
    <property type="entry name" value="B30.2/SPRY_sf"/>
</dbReference>
<evidence type="ECO:0000256" key="1">
    <source>
        <dbReference type="SAM" id="Coils"/>
    </source>
</evidence>
<dbReference type="Gene3D" id="1.10.287.1490">
    <property type="match status" value="2"/>
</dbReference>
<feature type="coiled-coil region" evidence="1">
    <location>
        <begin position="11"/>
        <end position="66"/>
    </location>
</feature>
<dbReference type="AlphaFoldDB" id="B1N1C3"/>
<dbReference type="SMART" id="SM00449">
    <property type="entry name" value="SPRY"/>
    <property type="match status" value="1"/>
</dbReference>
<reference evidence="3" key="1">
    <citation type="journal article" date="2009" name="J. Immunol.">
        <title>Defining the turkey MHC: sequence and genes of the B locus.</title>
        <authorList>
            <person name="Chaves L.D."/>
            <person name="Krueth S.B."/>
            <person name="Reed K.M."/>
        </authorList>
    </citation>
    <scope>NUCLEOTIDE SEQUENCE</scope>
</reference>
<keyword evidence="1" id="KW-0175">Coiled coil</keyword>
<dbReference type="PRINTS" id="PR01407">
    <property type="entry name" value="BUTYPHLNCDUF"/>
</dbReference>
<evidence type="ECO:0000259" key="2">
    <source>
        <dbReference type="PROSITE" id="PS50188"/>
    </source>
</evidence>
<proteinExistence type="predicted"/>